<name>A0A853EGE4_9ACTO</name>
<dbReference type="InterPro" id="IPR024479">
    <property type="entry name" value="DUF3866"/>
</dbReference>
<dbReference type="Proteomes" id="UP000572528">
    <property type="component" value="Unassembled WGS sequence"/>
</dbReference>
<sequence>MMWRDGVVIDLRRSWGRAAQACAELEVEITGAPPGARGLGPGERIRAVAYQALTGLPQAGERLRLEVSALDRGLGTGGHAMVAARLDVLPPDSPREGHLVKARYMPDQVMVTGVDEQGTAHHPLLGAPIGDLGLEGMPVVVADLHSCLPAILAGLRAGPTSPEQPGPDPGPGAEPEPAPRTVYIMTDGGALPLPYSRTVAGLQRAGWLAGAISAGQAWGGDIEAVTVHNALLAARHVMGAQVAVVIQGPGNLGTDTPWGFSGVACGEAINAVAALGGRAVACLRISQADARERHRGVSHHSMTAYGRVALAAADIPVPELDGALGAQVAAQARSLCTPRPGAGVHRLVPVPTTGLMEALRSAQEATGIRMSTMGRGLEEDAAAFLAAAAAGRCARGLLGTTEPGARQP</sequence>
<evidence type="ECO:0000313" key="3">
    <source>
        <dbReference type="Proteomes" id="UP000572528"/>
    </source>
</evidence>
<dbReference type="Pfam" id="PF12982">
    <property type="entry name" value="DUF3866"/>
    <property type="match status" value="1"/>
</dbReference>
<reference evidence="2 3" key="1">
    <citation type="submission" date="2020-07" db="EMBL/GenBank/DDBJ databases">
        <title>MOT database genomes.</title>
        <authorList>
            <person name="Joseph S."/>
            <person name="Aduse-Opoku J."/>
            <person name="Hashim A."/>
            <person name="Wade W."/>
            <person name="Curtis M."/>
        </authorList>
    </citation>
    <scope>NUCLEOTIDE SEQUENCE [LARGE SCALE GENOMIC DNA]</scope>
    <source>
        <strain evidence="2 3">WMus004</strain>
    </source>
</reference>
<feature type="compositionally biased region" description="Pro residues" evidence="1">
    <location>
        <begin position="162"/>
        <end position="178"/>
    </location>
</feature>
<organism evidence="2 3">
    <name type="scientific">Actinomyces bowdenii</name>
    <dbReference type="NCBI Taxonomy" id="131109"/>
    <lineage>
        <taxon>Bacteria</taxon>
        <taxon>Bacillati</taxon>
        <taxon>Actinomycetota</taxon>
        <taxon>Actinomycetes</taxon>
        <taxon>Actinomycetales</taxon>
        <taxon>Actinomycetaceae</taxon>
        <taxon>Actinomyces</taxon>
    </lineage>
</organism>
<evidence type="ECO:0000256" key="1">
    <source>
        <dbReference type="SAM" id="MobiDB-lite"/>
    </source>
</evidence>
<protein>
    <submittedName>
        <fullName evidence="2">DUF3866 family protein</fullName>
    </submittedName>
</protein>
<gene>
    <name evidence="2" type="ORF">HZZ05_02315</name>
</gene>
<evidence type="ECO:0000313" key="2">
    <source>
        <dbReference type="EMBL" id="NYS68369.1"/>
    </source>
</evidence>
<accession>A0A853EGE4</accession>
<feature type="region of interest" description="Disordered" evidence="1">
    <location>
        <begin position="156"/>
        <end position="180"/>
    </location>
</feature>
<dbReference type="EMBL" id="JACBXV010000015">
    <property type="protein sequence ID" value="NYS68369.1"/>
    <property type="molecule type" value="Genomic_DNA"/>
</dbReference>
<dbReference type="AlphaFoldDB" id="A0A853EGE4"/>
<comment type="caution">
    <text evidence="2">The sequence shown here is derived from an EMBL/GenBank/DDBJ whole genome shotgun (WGS) entry which is preliminary data.</text>
</comment>
<dbReference type="RefSeq" id="WP_179899711.1">
    <property type="nucleotide sequence ID" value="NZ_JACBXV010000015.1"/>
</dbReference>
<proteinExistence type="predicted"/>